<feature type="region of interest" description="Disordered" evidence="1">
    <location>
        <begin position="66"/>
        <end position="89"/>
    </location>
</feature>
<sequence>MIDRHRFEPARLVLGLGLLAVAAVHLERALGDDDFLPLPVLLALPGVVLLTATVVAIATYTVRSTRRGRPEIEEPAGAPPTEEPVSPRR</sequence>
<protein>
    <recommendedName>
        <fullName evidence="5">Integral membrane protein</fullName>
    </recommendedName>
</protein>
<dbReference type="RefSeq" id="WP_311603614.1">
    <property type="nucleotide sequence ID" value="NZ_JAVREM010000073.1"/>
</dbReference>
<organism evidence="3 4">
    <name type="scientific">Streptomyces millisiae</name>
    <dbReference type="NCBI Taxonomy" id="3075542"/>
    <lineage>
        <taxon>Bacteria</taxon>
        <taxon>Bacillati</taxon>
        <taxon>Actinomycetota</taxon>
        <taxon>Actinomycetes</taxon>
        <taxon>Kitasatosporales</taxon>
        <taxon>Streptomycetaceae</taxon>
        <taxon>Streptomyces</taxon>
    </lineage>
</organism>
<comment type="caution">
    <text evidence="3">The sequence shown here is derived from an EMBL/GenBank/DDBJ whole genome shotgun (WGS) entry which is preliminary data.</text>
</comment>
<evidence type="ECO:0000256" key="1">
    <source>
        <dbReference type="SAM" id="MobiDB-lite"/>
    </source>
</evidence>
<keyword evidence="2" id="KW-0472">Membrane</keyword>
<keyword evidence="2" id="KW-0812">Transmembrane</keyword>
<reference evidence="4" key="1">
    <citation type="submission" date="2023-07" db="EMBL/GenBank/DDBJ databases">
        <title>30 novel species of actinomycetes from the DSMZ collection.</title>
        <authorList>
            <person name="Nouioui I."/>
        </authorList>
    </citation>
    <scope>NUCLEOTIDE SEQUENCE [LARGE SCALE GENOMIC DNA]</scope>
    <source>
        <strain evidence="4">DSM 44918</strain>
    </source>
</reference>
<evidence type="ECO:0000256" key="2">
    <source>
        <dbReference type="SAM" id="Phobius"/>
    </source>
</evidence>
<keyword evidence="2" id="KW-1133">Transmembrane helix</keyword>
<accession>A0ABU2LYY0</accession>
<dbReference type="Proteomes" id="UP001183420">
    <property type="component" value="Unassembled WGS sequence"/>
</dbReference>
<evidence type="ECO:0008006" key="5">
    <source>
        <dbReference type="Google" id="ProtNLM"/>
    </source>
</evidence>
<gene>
    <name evidence="3" type="ORF">RNC47_31220</name>
</gene>
<dbReference type="EMBL" id="JAVREM010000073">
    <property type="protein sequence ID" value="MDT0322793.1"/>
    <property type="molecule type" value="Genomic_DNA"/>
</dbReference>
<feature type="transmembrane region" description="Helical" evidence="2">
    <location>
        <begin position="41"/>
        <end position="62"/>
    </location>
</feature>
<keyword evidence="4" id="KW-1185">Reference proteome</keyword>
<name>A0ABU2LYY0_9ACTN</name>
<proteinExistence type="predicted"/>
<evidence type="ECO:0000313" key="3">
    <source>
        <dbReference type="EMBL" id="MDT0322793.1"/>
    </source>
</evidence>
<evidence type="ECO:0000313" key="4">
    <source>
        <dbReference type="Proteomes" id="UP001183420"/>
    </source>
</evidence>